<proteinExistence type="predicted"/>
<organism evidence="1 2">
    <name type="scientific">Rhodocollybia butyracea</name>
    <dbReference type="NCBI Taxonomy" id="206335"/>
    <lineage>
        <taxon>Eukaryota</taxon>
        <taxon>Fungi</taxon>
        <taxon>Dikarya</taxon>
        <taxon>Basidiomycota</taxon>
        <taxon>Agaricomycotina</taxon>
        <taxon>Agaricomycetes</taxon>
        <taxon>Agaricomycetidae</taxon>
        <taxon>Agaricales</taxon>
        <taxon>Marasmiineae</taxon>
        <taxon>Omphalotaceae</taxon>
        <taxon>Rhodocollybia</taxon>
    </lineage>
</organism>
<dbReference type="Proteomes" id="UP000772434">
    <property type="component" value="Unassembled WGS sequence"/>
</dbReference>
<dbReference type="EMBL" id="JADNRY010000045">
    <property type="protein sequence ID" value="KAF9070002.1"/>
    <property type="molecule type" value="Genomic_DNA"/>
</dbReference>
<sequence>MSAFSSSLADEALEALANQELNKKQPTIARAQEAVRVTEHQLLQHKLNLTPLLFHHYSLQATDVEQSVTDDDRRVAQIEAELGCQYGARIGLWFAFVFDIKCGSDSGYNPQPPPEVRVVREGENWRWQGEGVAILPAPTLPNSFNFDIMYPGKGDTIRRGILKPTAGDLSCLELGPKQQAKFRLSSLTLAGRHYNKGDQGSLQRKGNCLK</sequence>
<gene>
    <name evidence="1" type="ORF">BDP27DRAFT_1402272</name>
</gene>
<protein>
    <submittedName>
        <fullName evidence="1">Uncharacterized protein</fullName>
    </submittedName>
</protein>
<evidence type="ECO:0000313" key="1">
    <source>
        <dbReference type="EMBL" id="KAF9070002.1"/>
    </source>
</evidence>
<reference evidence="1" key="1">
    <citation type="submission" date="2020-11" db="EMBL/GenBank/DDBJ databases">
        <authorList>
            <consortium name="DOE Joint Genome Institute"/>
            <person name="Ahrendt S."/>
            <person name="Riley R."/>
            <person name="Andreopoulos W."/>
            <person name="Labutti K."/>
            <person name="Pangilinan J."/>
            <person name="Ruiz-Duenas F.J."/>
            <person name="Barrasa J.M."/>
            <person name="Sanchez-Garcia M."/>
            <person name="Camarero S."/>
            <person name="Miyauchi S."/>
            <person name="Serrano A."/>
            <person name="Linde D."/>
            <person name="Babiker R."/>
            <person name="Drula E."/>
            <person name="Ayuso-Fernandez I."/>
            <person name="Pacheco R."/>
            <person name="Padilla G."/>
            <person name="Ferreira P."/>
            <person name="Barriuso J."/>
            <person name="Kellner H."/>
            <person name="Castanera R."/>
            <person name="Alfaro M."/>
            <person name="Ramirez L."/>
            <person name="Pisabarro A.G."/>
            <person name="Kuo A."/>
            <person name="Tritt A."/>
            <person name="Lipzen A."/>
            <person name="He G."/>
            <person name="Yan M."/>
            <person name="Ng V."/>
            <person name="Cullen D."/>
            <person name="Martin F."/>
            <person name="Rosso M.-N."/>
            <person name="Henrissat B."/>
            <person name="Hibbett D."/>
            <person name="Martinez A.T."/>
            <person name="Grigoriev I.V."/>
        </authorList>
    </citation>
    <scope>NUCLEOTIDE SEQUENCE</scope>
    <source>
        <strain evidence="1">AH 40177</strain>
    </source>
</reference>
<comment type="caution">
    <text evidence="1">The sequence shown here is derived from an EMBL/GenBank/DDBJ whole genome shotgun (WGS) entry which is preliminary data.</text>
</comment>
<dbReference type="AlphaFoldDB" id="A0A9P5PWW4"/>
<keyword evidence="2" id="KW-1185">Reference proteome</keyword>
<evidence type="ECO:0000313" key="2">
    <source>
        <dbReference type="Proteomes" id="UP000772434"/>
    </source>
</evidence>
<accession>A0A9P5PWW4</accession>
<name>A0A9P5PWW4_9AGAR</name>